<evidence type="ECO:0000313" key="6">
    <source>
        <dbReference type="Proteomes" id="UP000571324"/>
    </source>
</evidence>
<dbReference type="PROSITE" id="PS50175">
    <property type="entry name" value="ASP_PROT_RETROV"/>
    <property type="match status" value="1"/>
</dbReference>
<dbReference type="InterPro" id="IPR001995">
    <property type="entry name" value="Peptidase_A2_cat"/>
</dbReference>
<dbReference type="InterPro" id="IPR051592">
    <property type="entry name" value="HERV-K_Pro_peptidase_A2"/>
</dbReference>
<dbReference type="CDD" id="cd07557">
    <property type="entry name" value="trimeric_dUTPase"/>
    <property type="match status" value="1"/>
</dbReference>
<dbReference type="OrthoDB" id="9900537at2759"/>
<dbReference type="Gene3D" id="2.40.70.10">
    <property type="entry name" value="Acid Proteases"/>
    <property type="match status" value="1"/>
</dbReference>
<proteinExistence type="predicted"/>
<dbReference type="PANTHER" id="PTHR19422">
    <property type="entry name" value="GAG RETROVIRAL POLYPROTEIN"/>
    <property type="match status" value="1"/>
</dbReference>
<evidence type="ECO:0000256" key="3">
    <source>
        <dbReference type="ARBA" id="ARBA00022801"/>
    </source>
</evidence>
<organism evidence="5 6">
    <name type="scientific">Origma solitaria</name>
    <dbReference type="NCBI Taxonomy" id="720586"/>
    <lineage>
        <taxon>Eukaryota</taxon>
        <taxon>Metazoa</taxon>
        <taxon>Chordata</taxon>
        <taxon>Craniata</taxon>
        <taxon>Vertebrata</taxon>
        <taxon>Euteleostomi</taxon>
        <taxon>Archelosauria</taxon>
        <taxon>Archosauria</taxon>
        <taxon>Dinosauria</taxon>
        <taxon>Saurischia</taxon>
        <taxon>Theropoda</taxon>
        <taxon>Coelurosauria</taxon>
        <taxon>Aves</taxon>
        <taxon>Neognathae</taxon>
        <taxon>Neoaves</taxon>
        <taxon>Telluraves</taxon>
        <taxon>Australaves</taxon>
        <taxon>Passeriformes</taxon>
        <taxon>Meliphagoidea</taxon>
        <taxon>Acanthizidae</taxon>
        <taxon>Origma</taxon>
    </lineage>
</organism>
<dbReference type="InterPro" id="IPR029054">
    <property type="entry name" value="dUTPase-like"/>
</dbReference>
<comment type="caution">
    <text evidence="5">The sequence shown here is derived from an EMBL/GenBank/DDBJ whole genome shotgun (WGS) entry which is preliminary data.</text>
</comment>
<feature type="non-terminal residue" evidence="5">
    <location>
        <position position="159"/>
    </location>
</feature>
<reference evidence="5 6" key="1">
    <citation type="submission" date="2019-09" db="EMBL/GenBank/DDBJ databases">
        <title>Bird 10,000 Genomes (B10K) Project - Family phase.</title>
        <authorList>
            <person name="Zhang G."/>
        </authorList>
    </citation>
    <scope>NUCLEOTIDE SEQUENCE [LARGE SCALE GENOMIC DNA]</scope>
    <source>
        <strain evidence="5">B10K-DU-029-52</strain>
    </source>
</reference>
<keyword evidence="6" id="KW-1185">Reference proteome</keyword>
<dbReference type="InterPro" id="IPR021109">
    <property type="entry name" value="Peptidase_aspartic_dom_sf"/>
</dbReference>
<dbReference type="EMBL" id="VZRL01011569">
    <property type="protein sequence ID" value="NWV30461.1"/>
    <property type="molecule type" value="Genomic_DNA"/>
</dbReference>
<dbReference type="InterPro" id="IPR001969">
    <property type="entry name" value="Aspartic_peptidase_AS"/>
</dbReference>
<feature type="domain" description="Peptidase A2" evidence="4">
    <location>
        <begin position="145"/>
        <end position="159"/>
    </location>
</feature>
<accession>A0A7K6DTZ4</accession>
<dbReference type="AlphaFoldDB" id="A0A7K6DTZ4"/>
<dbReference type="GO" id="GO:0006508">
    <property type="term" value="P:proteolysis"/>
    <property type="evidence" value="ECO:0007669"/>
    <property type="project" value="UniProtKB-KW"/>
</dbReference>
<evidence type="ECO:0000259" key="4">
    <source>
        <dbReference type="PROSITE" id="PS50175"/>
    </source>
</evidence>
<dbReference type="InterPro" id="IPR036157">
    <property type="entry name" value="dUTPase-like_sf"/>
</dbReference>
<protein>
    <submittedName>
        <fullName evidence="5">POK9 protein</fullName>
    </submittedName>
</protein>
<evidence type="ECO:0000256" key="2">
    <source>
        <dbReference type="ARBA" id="ARBA00022750"/>
    </source>
</evidence>
<keyword evidence="1" id="KW-0645">Protease</keyword>
<sequence length="159" mass="16878">IDLATTIDVTLLDTKAQKIPTGRSGLTATRGGAFGALVIGRSSSGLAGLVVLSGVIDTDYTGEVFMCAYTLTPPLTICKGTRIAQLVLIDYLNGGYEIPGMPCLPDHGNRGFGSTGEQAVSLVQQMNRRPMVQLQLTHNNHHHHFTAMLDTGVDVTIIS</sequence>
<dbReference type="Pfam" id="PF00692">
    <property type="entry name" value="dUTPase"/>
    <property type="match status" value="1"/>
</dbReference>
<dbReference type="Gene3D" id="2.70.40.10">
    <property type="match status" value="1"/>
</dbReference>
<dbReference type="SUPFAM" id="SSF51283">
    <property type="entry name" value="dUTPase-like"/>
    <property type="match status" value="1"/>
</dbReference>
<dbReference type="GO" id="GO:0004190">
    <property type="term" value="F:aspartic-type endopeptidase activity"/>
    <property type="evidence" value="ECO:0007669"/>
    <property type="project" value="UniProtKB-KW"/>
</dbReference>
<keyword evidence="2" id="KW-0064">Aspartyl protease</keyword>
<name>A0A7K6DTZ4_9PASS</name>
<dbReference type="PROSITE" id="PS00141">
    <property type="entry name" value="ASP_PROTEASE"/>
    <property type="match status" value="1"/>
</dbReference>
<evidence type="ECO:0000313" key="5">
    <source>
        <dbReference type="EMBL" id="NWV30461.1"/>
    </source>
</evidence>
<dbReference type="PANTHER" id="PTHR19422:SF123">
    <property type="entry name" value="RT1 CLASS I, LOCUS CE15"/>
    <property type="match status" value="1"/>
</dbReference>
<dbReference type="Proteomes" id="UP000571324">
    <property type="component" value="Unassembled WGS sequence"/>
</dbReference>
<gene>
    <name evidence="5" type="primary">Ervk9_5</name>
    <name evidence="5" type="ORF">ORISOL_R10362</name>
</gene>
<dbReference type="SUPFAM" id="SSF50630">
    <property type="entry name" value="Acid proteases"/>
    <property type="match status" value="1"/>
</dbReference>
<feature type="non-terminal residue" evidence="5">
    <location>
        <position position="1"/>
    </location>
</feature>
<keyword evidence="3" id="KW-0378">Hydrolase</keyword>
<dbReference type="InterPro" id="IPR033704">
    <property type="entry name" value="dUTPase_trimeric"/>
</dbReference>
<evidence type="ECO:0000256" key="1">
    <source>
        <dbReference type="ARBA" id="ARBA00022670"/>
    </source>
</evidence>